<keyword evidence="4" id="KW-1185">Reference proteome</keyword>
<evidence type="ECO:0000313" key="4">
    <source>
        <dbReference type="Proteomes" id="UP000663067"/>
    </source>
</evidence>
<dbReference type="Proteomes" id="UP000663067">
    <property type="component" value="Chromosome"/>
</dbReference>
<name>A0A2N5IQU7_9BIFI</name>
<reference evidence="1 3" key="1">
    <citation type="submission" date="2017-07" db="EMBL/GenBank/DDBJ databases">
        <title>Bifidobacterium novel species.</title>
        <authorList>
            <person name="Lugli G.A."/>
            <person name="Milani C."/>
            <person name="Duranti S."/>
            <person name="Mangifesta M."/>
        </authorList>
    </citation>
    <scope>NUCLEOTIDE SEQUENCE [LARGE SCALE GENOMIC DNA]</scope>
    <source>
        <strain evidence="1 3">45</strain>
    </source>
</reference>
<organism evidence="1 3">
    <name type="scientific">Bifidobacterium imperatoris</name>
    <dbReference type="NCBI Taxonomy" id="2020965"/>
    <lineage>
        <taxon>Bacteria</taxon>
        <taxon>Bacillati</taxon>
        <taxon>Actinomycetota</taxon>
        <taxon>Actinomycetes</taxon>
        <taxon>Bifidobacteriales</taxon>
        <taxon>Bifidobacteriaceae</taxon>
        <taxon>Bifidobacterium</taxon>
    </lineage>
</organism>
<protein>
    <recommendedName>
        <fullName evidence="5">Phage minor structural protein</fullName>
    </recommendedName>
</protein>
<reference evidence="2 4" key="2">
    <citation type="submission" date="2021-03" db="EMBL/GenBank/DDBJ databases">
        <title>Genome sequencing of Bifidobacterium imperatoris JCM 32708.</title>
        <authorList>
            <person name="Kim J."/>
        </authorList>
    </citation>
    <scope>NUCLEOTIDE SEQUENCE [LARGE SCALE GENOMIC DNA]</scope>
    <source>
        <strain evidence="2 4">JCM 32708</strain>
    </source>
</reference>
<evidence type="ECO:0000313" key="2">
    <source>
        <dbReference type="EMBL" id="QSY56962.1"/>
    </source>
</evidence>
<dbReference type="AlphaFoldDB" id="A0A2N5IQU7"/>
<dbReference type="Proteomes" id="UP000234855">
    <property type="component" value="Unassembled WGS sequence"/>
</dbReference>
<proteinExistence type="predicted"/>
<dbReference type="EMBL" id="NMWV01000023">
    <property type="protein sequence ID" value="PLS24334.1"/>
    <property type="molecule type" value="Genomic_DNA"/>
</dbReference>
<dbReference type="EMBL" id="CP071591">
    <property type="protein sequence ID" value="QSY56962.1"/>
    <property type="molecule type" value="Genomic_DNA"/>
</dbReference>
<evidence type="ECO:0008006" key="5">
    <source>
        <dbReference type="Google" id="ProtNLM"/>
    </source>
</evidence>
<sequence>MSENVLVAIVGVIGIVLGAFAQQLVTAARDRMEAYRLAQQMQADNALLWQWNRQLVDAIYRRAPPPPPEPPEGLFNHDD</sequence>
<accession>A0A2N5IQU7</accession>
<evidence type="ECO:0000313" key="3">
    <source>
        <dbReference type="Proteomes" id="UP000234855"/>
    </source>
</evidence>
<evidence type="ECO:0000313" key="1">
    <source>
        <dbReference type="EMBL" id="PLS24334.1"/>
    </source>
</evidence>
<gene>
    <name evidence="2" type="ORF">BLI708_06710</name>
    <name evidence="1" type="ORF">Tam1G_1597</name>
</gene>
<dbReference type="RefSeq" id="WP_101626137.1">
    <property type="nucleotide sequence ID" value="NZ_CP071591.1"/>
</dbReference>